<dbReference type="KEGG" id="lck:HN018_08790"/>
<dbReference type="EMBL" id="CP053708">
    <property type="protein sequence ID" value="QKE92534.1"/>
    <property type="molecule type" value="Genomic_DNA"/>
</dbReference>
<dbReference type="AlphaFoldDB" id="A0A6M8HV95"/>
<evidence type="ECO:0000313" key="1">
    <source>
        <dbReference type="EMBL" id="QKE92534.1"/>
    </source>
</evidence>
<sequence>MPKFGIGDRVSFVPGKYDNNITRGVYTVVRAMPVTNQGYQYRVKSLRDSHERVIDEVQLASAS</sequence>
<dbReference type="Proteomes" id="UP000500767">
    <property type="component" value="Chromosome"/>
</dbReference>
<accession>A0A6M8HV95</accession>
<protein>
    <submittedName>
        <fullName evidence="1">Uncharacterized protein</fullName>
    </submittedName>
</protein>
<proteinExistence type="predicted"/>
<name>A0A6M8HV95_9PROT</name>
<gene>
    <name evidence="1" type="ORF">HN018_08790</name>
</gene>
<organism evidence="1 2">
    <name type="scientific">Lichenicola cladoniae</name>
    <dbReference type="NCBI Taxonomy" id="1484109"/>
    <lineage>
        <taxon>Bacteria</taxon>
        <taxon>Pseudomonadati</taxon>
        <taxon>Pseudomonadota</taxon>
        <taxon>Alphaproteobacteria</taxon>
        <taxon>Acetobacterales</taxon>
        <taxon>Acetobacteraceae</taxon>
        <taxon>Lichenicola</taxon>
    </lineage>
</organism>
<keyword evidence="2" id="KW-1185">Reference proteome</keyword>
<evidence type="ECO:0000313" key="2">
    <source>
        <dbReference type="Proteomes" id="UP000500767"/>
    </source>
</evidence>
<reference evidence="1 2" key="1">
    <citation type="journal article" date="2014" name="World J. Microbiol. Biotechnol.">
        <title>Biodiversity and physiological characteristics of Antarctic and Arctic lichens-associated bacteria.</title>
        <authorList>
            <person name="Lee Y.M."/>
            <person name="Kim E.H."/>
            <person name="Lee H.K."/>
            <person name="Hong S.G."/>
        </authorList>
    </citation>
    <scope>NUCLEOTIDE SEQUENCE [LARGE SCALE GENOMIC DNA]</scope>
    <source>
        <strain evidence="1 2">PAMC 26569</strain>
    </source>
</reference>